<keyword evidence="4" id="KW-1185">Reference proteome</keyword>
<reference evidence="3" key="1">
    <citation type="journal article" date="2019" name="Environ. Microbiol.">
        <title>Fungal ecological strategies reflected in gene transcription - a case study of two litter decomposers.</title>
        <authorList>
            <person name="Barbi F."/>
            <person name="Kohler A."/>
            <person name="Barry K."/>
            <person name="Baskaran P."/>
            <person name="Daum C."/>
            <person name="Fauchery L."/>
            <person name="Ihrmark K."/>
            <person name="Kuo A."/>
            <person name="LaButti K."/>
            <person name="Lipzen A."/>
            <person name="Morin E."/>
            <person name="Grigoriev I.V."/>
            <person name="Henrissat B."/>
            <person name="Lindahl B."/>
            <person name="Martin F."/>
        </authorList>
    </citation>
    <scope>NUCLEOTIDE SEQUENCE</scope>
    <source>
        <strain evidence="3">JB14</strain>
    </source>
</reference>
<organism evidence="3 4">
    <name type="scientific">Gymnopus androsaceus JB14</name>
    <dbReference type="NCBI Taxonomy" id="1447944"/>
    <lineage>
        <taxon>Eukaryota</taxon>
        <taxon>Fungi</taxon>
        <taxon>Dikarya</taxon>
        <taxon>Basidiomycota</taxon>
        <taxon>Agaricomycotina</taxon>
        <taxon>Agaricomycetes</taxon>
        <taxon>Agaricomycetidae</taxon>
        <taxon>Agaricales</taxon>
        <taxon>Marasmiineae</taxon>
        <taxon>Omphalotaceae</taxon>
        <taxon>Gymnopus</taxon>
    </lineage>
</organism>
<accession>A0A6A4HGY4</accession>
<feature type="region of interest" description="Disordered" evidence="1">
    <location>
        <begin position="73"/>
        <end position="96"/>
    </location>
</feature>
<protein>
    <recommendedName>
        <fullName evidence="5">Secreted protein</fullName>
    </recommendedName>
</protein>
<keyword evidence="2" id="KW-0732">Signal</keyword>
<name>A0A6A4HGY4_9AGAR</name>
<feature type="signal peptide" evidence="2">
    <location>
        <begin position="1"/>
        <end position="17"/>
    </location>
</feature>
<evidence type="ECO:0000256" key="1">
    <source>
        <dbReference type="SAM" id="MobiDB-lite"/>
    </source>
</evidence>
<dbReference type="Proteomes" id="UP000799118">
    <property type="component" value="Unassembled WGS sequence"/>
</dbReference>
<gene>
    <name evidence="3" type="ORF">BT96DRAFT_996295</name>
</gene>
<dbReference type="AlphaFoldDB" id="A0A6A4HGY4"/>
<dbReference type="EMBL" id="ML769506">
    <property type="protein sequence ID" value="KAE9396901.1"/>
    <property type="molecule type" value="Genomic_DNA"/>
</dbReference>
<proteinExistence type="predicted"/>
<evidence type="ECO:0000313" key="4">
    <source>
        <dbReference type="Proteomes" id="UP000799118"/>
    </source>
</evidence>
<sequence>MYLTFSLLLAVSPPSRAILVEARRTKAFLLYHQHLFTSSISSVSPLSRAILVEARRTKAFLLYHQHLFTPSISSVSPPSKATTNNLQSCHGVSNNN</sequence>
<evidence type="ECO:0000313" key="3">
    <source>
        <dbReference type="EMBL" id="KAE9396901.1"/>
    </source>
</evidence>
<evidence type="ECO:0000256" key="2">
    <source>
        <dbReference type="SAM" id="SignalP"/>
    </source>
</evidence>
<evidence type="ECO:0008006" key="5">
    <source>
        <dbReference type="Google" id="ProtNLM"/>
    </source>
</evidence>
<feature type="chain" id="PRO_5025370485" description="Secreted protein" evidence="2">
    <location>
        <begin position="18"/>
        <end position="96"/>
    </location>
</feature>